<evidence type="ECO:0000313" key="1">
    <source>
        <dbReference type="EMBL" id="EWG39948.1"/>
    </source>
</evidence>
<proteinExistence type="predicted"/>
<dbReference type="Proteomes" id="UP000009096">
    <property type="component" value="Chromosome 6"/>
</dbReference>
<accession>W7LKN6</accession>
<organism evidence="1 2">
    <name type="scientific">Gibberella moniliformis (strain M3125 / FGSC 7600)</name>
    <name type="common">Maize ear and stalk rot fungus</name>
    <name type="synonym">Fusarium verticillioides</name>
    <dbReference type="NCBI Taxonomy" id="334819"/>
    <lineage>
        <taxon>Eukaryota</taxon>
        <taxon>Fungi</taxon>
        <taxon>Dikarya</taxon>
        <taxon>Ascomycota</taxon>
        <taxon>Pezizomycotina</taxon>
        <taxon>Sordariomycetes</taxon>
        <taxon>Hypocreomycetidae</taxon>
        <taxon>Hypocreales</taxon>
        <taxon>Nectriaceae</taxon>
        <taxon>Fusarium</taxon>
        <taxon>Fusarium fujikuroi species complex</taxon>
    </lineage>
</organism>
<dbReference type="AlphaFoldDB" id="W7LKN6"/>
<dbReference type="KEGG" id="fvr:FVEG_15095"/>
<evidence type="ECO:0000313" key="2">
    <source>
        <dbReference type="Proteomes" id="UP000009096"/>
    </source>
</evidence>
<gene>
    <name evidence="1" type="ORF">FVEG_15095</name>
</gene>
<reference evidence="1 2" key="1">
    <citation type="journal article" date="2010" name="Nature">
        <title>Comparative genomics reveals mobile pathogenicity chromosomes in Fusarium.</title>
        <authorList>
            <person name="Ma L.J."/>
            <person name="van der Does H.C."/>
            <person name="Borkovich K.A."/>
            <person name="Coleman J.J."/>
            <person name="Daboussi M.J."/>
            <person name="Di Pietro A."/>
            <person name="Dufresne M."/>
            <person name="Freitag M."/>
            <person name="Grabherr M."/>
            <person name="Henrissat B."/>
            <person name="Houterman P.M."/>
            <person name="Kang S."/>
            <person name="Shim W.B."/>
            <person name="Woloshuk C."/>
            <person name="Xie X."/>
            <person name="Xu J.R."/>
            <person name="Antoniw J."/>
            <person name="Baker S.E."/>
            <person name="Bluhm B.H."/>
            <person name="Breakspear A."/>
            <person name="Brown D.W."/>
            <person name="Butchko R.A."/>
            <person name="Chapman S."/>
            <person name="Coulson R."/>
            <person name="Coutinho P.M."/>
            <person name="Danchin E.G."/>
            <person name="Diener A."/>
            <person name="Gale L.R."/>
            <person name="Gardiner D.M."/>
            <person name="Goff S."/>
            <person name="Hammond-Kosack K.E."/>
            <person name="Hilburn K."/>
            <person name="Hua-Van A."/>
            <person name="Jonkers W."/>
            <person name="Kazan K."/>
            <person name="Kodira C.D."/>
            <person name="Koehrsen M."/>
            <person name="Kumar L."/>
            <person name="Lee Y.H."/>
            <person name="Li L."/>
            <person name="Manners J.M."/>
            <person name="Miranda-Saavedra D."/>
            <person name="Mukherjee M."/>
            <person name="Park G."/>
            <person name="Park J."/>
            <person name="Park S.Y."/>
            <person name="Proctor R.H."/>
            <person name="Regev A."/>
            <person name="Ruiz-Roldan M.C."/>
            <person name="Sain D."/>
            <person name="Sakthikumar S."/>
            <person name="Sykes S."/>
            <person name="Schwartz D.C."/>
            <person name="Turgeon B.G."/>
            <person name="Wapinski I."/>
            <person name="Yoder O."/>
            <person name="Young S."/>
            <person name="Zeng Q."/>
            <person name="Zhou S."/>
            <person name="Galagan J."/>
            <person name="Cuomo C.A."/>
            <person name="Kistler H.C."/>
            <person name="Rep M."/>
        </authorList>
    </citation>
    <scope>NUCLEOTIDE SEQUENCE [LARGE SCALE GENOMIC DNA]</scope>
    <source>
        <strain evidence="2">M3125 / FGSC 7600</strain>
    </source>
</reference>
<name>W7LKN6_GIBM7</name>
<keyword evidence="2" id="KW-1185">Reference proteome</keyword>
<dbReference type="GeneID" id="30071971"/>
<dbReference type="RefSeq" id="XP_018746139.1">
    <property type="nucleotide sequence ID" value="XM_018904186.1"/>
</dbReference>
<protein>
    <submittedName>
        <fullName evidence="1">Uncharacterized protein</fullName>
    </submittedName>
</protein>
<dbReference type="EMBL" id="CM000583">
    <property type="protein sequence ID" value="EWG39948.1"/>
    <property type="molecule type" value="Genomic_DNA"/>
</dbReference>
<sequence length="119" mass="13499">MSSKSFKSAVAHKVHEKTRVSLTRVRGGTRRVKLNWLLRQANANARSRADSTSSDCLECRLPCTLTALSQAAPKKQKPMHHLHVSFSPITPVYCWDSRAFRQDNVCFFIPFLRHAAFAD</sequence>
<dbReference type="EMBL" id="DS022243">
    <property type="protein sequence ID" value="EWG39948.1"/>
    <property type="molecule type" value="Genomic_DNA"/>
</dbReference>
<dbReference type="VEuPathDB" id="FungiDB:FVEG_15095"/>